<reference evidence="1 2" key="1">
    <citation type="submission" date="2019-04" db="EMBL/GenBank/DDBJ databases">
        <title>Sphingomonas psychrotolerans sp. nov., isolated from soil in the Tianshan Mountains, Xinjiang, China.</title>
        <authorList>
            <person name="Luo Y."/>
            <person name="Sheng H."/>
        </authorList>
    </citation>
    <scope>NUCLEOTIDE SEQUENCE [LARGE SCALE GENOMIC DNA]</scope>
    <source>
        <strain evidence="1 2">ZFGT-11</strain>
    </source>
</reference>
<evidence type="ECO:0000313" key="2">
    <source>
        <dbReference type="Proteomes" id="UP000306147"/>
    </source>
</evidence>
<keyword evidence="2" id="KW-1185">Reference proteome</keyword>
<protein>
    <submittedName>
        <fullName evidence="1">Uncharacterized protein</fullName>
    </submittedName>
</protein>
<dbReference type="RefSeq" id="WP_135965622.1">
    <property type="nucleotide sequence ID" value="NZ_SRXT01000009.1"/>
</dbReference>
<dbReference type="AlphaFoldDB" id="A0A4S1WZU2"/>
<dbReference type="EMBL" id="SRXT01000009">
    <property type="protein sequence ID" value="TGX49129.1"/>
    <property type="molecule type" value="Genomic_DNA"/>
</dbReference>
<sequence>MRLDDAAFPIVRMHYDVAGDGDSLALFDALLAREQPFVVLALSADPDHMQTGEERWQLSRWMKRNREPLNRLVRAMVYVEPQPARRFIAKASAPVFRTVWGYPLFVADSEADALPTAERLLAGYPLRAGDPSQTEDQ</sequence>
<evidence type="ECO:0000313" key="1">
    <source>
        <dbReference type="EMBL" id="TGX49129.1"/>
    </source>
</evidence>
<dbReference type="OrthoDB" id="8905727at2"/>
<gene>
    <name evidence="1" type="ORF">E5A73_20005</name>
</gene>
<accession>A0A4S1WZU2</accession>
<comment type="caution">
    <text evidence="1">The sequence shown here is derived from an EMBL/GenBank/DDBJ whole genome shotgun (WGS) entry which is preliminary data.</text>
</comment>
<name>A0A4S1WZU2_9SPHN</name>
<proteinExistence type="predicted"/>
<dbReference type="Proteomes" id="UP000306147">
    <property type="component" value="Unassembled WGS sequence"/>
</dbReference>
<organism evidence="1 2">
    <name type="scientific">Sphingomonas gei</name>
    <dbReference type="NCBI Taxonomy" id="1395960"/>
    <lineage>
        <taxon>Bacteria</taxon>
        <taxon>Pseudomonadati</taxon>
        <taxon>Pseudomonadota</taxon>
        <taxon>Alphaproteobacteria</taxon>
        <taxon>Sphingomonadales</taxon>
        <taxon>Sphingomonadaceae</taxon>
        <taxon>Sphingomonas</taxon>
    </lineage>
</organism>